<evidence type="ECO:0000313" key="4">
    <source>
        <dbReference type="Proteomes" id="UP000051952"/>
    </source>
</evidence>
<feature type="signal peptide" evidence="2">
    <location>
        <begin position="1"/>
        <end position="18"/>
    </location>
</feature>
<dbReference type="VEuPathDB" id="TriTrypDB:BSAL_39680"/>
<organism evidence="3 4">
    <name type="scientific">Bodo saltans</name>
    <name type="common">Flagellated protozoan</name>
    <dbReference type="NCBI Taxonomy" id="75058"/>
    <lineage>
        <taxon>Eukaryota</taxon>
        <taxon>Discoba</taxon>
        <taxon>Euglenozoa</taxon>
        <taxon>Kinetoplastea</taxon>
        <taxon>Metakinetoplastina</taxon>
        <taxon>Eubodonida</taxon>
        <taxon>Bodonidae</taxon>
        <taxon>Bodo</taxon>
    </lineage>
</organism>
<evidence type="ECO:0000256" key="1">
    <source>
        <dbReference type="SAM" id="Phobius"/>
    </source>
</evidence>
<keyword evidence="1" id="KW-1133">Transmembrane helix</keyword>
<dbReference type="AlphaFoldDB" id="A0A0S4JRN5"/>
<dbReference type="InterPro" id="IPR050994">
    <property type="entry name" value="At_inactive_RLKs"/>
</dbReference>
<reference evidence="4" key="1">
    <citation type="submission" date="2015-09" db="EMBL/GenBank/DDBJ databases">
        <authorList>
            <consortium name="Pathogen Informatics"/>
        </authorList>
    </citation>
    <scope>NUCLEOTIDE SEQUENCE [LARGE SCALE GENOMIC DNA]</scope>
    <source>
        <strain evidence="4">Lake Konstanz</strain>
    </source>
</reference>
<dbReference type="EMBL" id="CYKH01002090">
    <property type="protein sequence ID" value="CUG92850.1"/>
    <property type="molecule type" value="Genomic_DNA"/>
</dbReference>
<feature type="transmembrane region" description="Helical" evidence="1">
    <location>
        <begin position="687"/>
        <end position="708"/>
    </location>
</feature>
<keyword evidence="2" id="KW-0732">Signal</keyword>
<proteinExistence type="predicted"/>
<dbReference type="PANTHER" id="PTHR48010">
    <property type="entry name" value="OS05G0588300 PROTEIN"/>
    <property type="match status" value="1"/>
</dbReference>
<feature type="chain" id="PRO_5006622605" evidence="2">
    <location>
        <begin position="19"/>
        <end position="1036"/>
    </location>
</feature>
<feature type="transmembrane region" description="Helical" evidence="1">
    <location>
        <begin position="720"/>
        <end position="742"/>
    </location>
</feature>
<keyword evidence="4" id="KW-1185">Reference proteome</keyword>
<dbReference type="PANTHER" id="PTHR48010:SF58">
    <property type="entry name" value="RECEPTOR PROTEIN KINASE-LIKE PROTEIN ZAR1"/>
    <property type="match status" value="1"/>
</dbReference>
<dbReference type="OrthoDB" id="2187496at2759"/>
<evidence type="ECO:0000313" key="3">
    <source>
        <dbReference type="EMBL" id="CUG92850.1"/>
    </source>
</evidence>
<name>A0A0S4JRN5_BODSA</name>
<dbReference type="SUPFAM" id="SSF52058">
    <property type="entry name" value="L domain-like"/>
    <property type="match status" value="2"/>
</dbReference>
<feature type="transmembrane region" description="Helical" evidence="1">
    <location>
        <begin position="831"/>
        <end position="853"/>
    </location>
</feature>
<feature type="transmembrane region" description="Helical" evidence="1">
    <location>
        <begin position="859"/>
        <end position="880"/>
    </location>
</feature>
<accession>A0A0S4JRN5</accession>
<sequence>MIGVAVVAVAMLCVMNDASDTSGSATAVRDALARLYNATNGSGWKKATGWKSQGGTSHCDWYGITCSTVDNTTTVTEIHLSRNNLRGTLPSDASFWETFANLTVLSIASNQVNGTFPNVMPAACPMMLRLNMSHNALEGTLPASIPVTAWRALDEFDVSYNLISGSLPLVYVNLSSIQQFRVNNNLLTGTLPKEYAKLTTMEHFSVGYNNLTGTLPDEYRHWVNLTLLRVEWNFLNGTLPPSYASWKKLGRFRVAGNAEIGGTLPAEFGAWTKLVEFYATGLSLQGTLPDAYSAMTSMQVFSVFNNYLTGTLPDSYARWGSSILFFQVLNNPLNGTLPSSYGLSFSNITTIIITNTSISGTIPAEWGNMKTLTVLMLHVNRLNGTLPESLGDLKLLTSLTLADNDFSGVVPFDAWSTLRNVQLLLLGDNPRLNGLVPTSFQFIFTPTSLFSVCRSNVCGPRLPMVVFGYGCMPQYVLRDHTITDISEGISIVSPRATFLFTAPCTAPISPPPHHLMQTTSRTVIDASAPHDDGPLWRRAQGAGSAAPFFTLASAVVGPISNAAGDLQMLAGIMKSSCMCGVSSSSSAMQYSVSPFAGLSRLAVVLGNVGLTAAMALIQWTIVKIAHHHSSRSSLNKKAFAKGPTTTLRDTSIEAKGGKRSRTTSATPLPHSLKTIRQLEAALQFPNVSLRVAFLLLPGVLASSCDILFTYSSTTTTPAEVVAAVFGFLYTAVVLVAVEVLVFQCRVLAVPLRFVAINFAELLPAPLGSLSRRKKISDTLLPRGTWEPKSHACRFGCIVSGLRGGCEQLWRFSPLLNITVQMLSAVPANGSVGCGVIQLLTALFTATLGFTYALKQPTRVWFASIINAFSLCLTASLTISGMLCREGIVSEDAVLRIGLAVSIVGMLSSVYSVLVRASERWLIKRKEIKGTSGACVLSDVGLRVTHHQLESPHSRCSQHELVLTPEQISCDACYALEIQNASVQPSRAMASLRPVVSKIVLDTRVERLEELITQICSNGEKRNFNRRVSSGADKARQ</sequence>
<keyword evidence="1" id="KW-0812">Transmembrane</keyword>
<dbReference type="Proteomes" id="UP000051952">
    <property type="component" value="Unassembled WGS sequence"/>
</dbReference>
<keyword evidence="1" id="KW-0472">Membrane</keyword>
<protein>
    <submittedName>
        <fullName evidence="3">GP46-like surface antigen, putative</fullName>
    </submittedName>
</protein>
<feature type="transmembrane region" description="Helical" evidence="1">
    <location>
        <begin position="892"/>
        <end position="913"/>
    </location>
</feature>
<evidence type="ECO:0000256" key="2">
    <source>
        <dbReference type="SAM" id="SignalP"/>
    </source>
</evidence>
<gene>
    <name evidence="3" type="ORF">BSAL_39680</name>
</gene>
<dbReference type="InterPro" id="IPR032675">
    <property type="entry name" value="LRR_dom_sf"/>
</dbReference>
<dbReference type="Gene3D" id="3.80.10.10">
    <property type="entry name" value="Ribonuclease Inhibitor"/>
    <property type="match status" value="2"/>
</dbReference>